<proteinExistence type="predicted"/>
<gene>
    <name evidence="1" type="ORF">B0T25DRAFT_569247</name>
</gene>
<reference evidence="1" key="1">
    <citation type="journal article" date="2023" name="Mol. Phylogenet. Evol.">
        <title>Genome-scale phylogeny and comparative genomics of the fungal order Sordariales.</title>
        <authorList>
            <person name="Hensen N."/>
            <person name="Bonometti L."/>
            <person name="Westerberg I."/>
            <person name="Brannstrom I.O."/>
            <person name="Guillou S."/>
            <person name="Cros-Aarteil S."/>
            <person name="Calhoun S."/>
            <person name="Haridas S."/>
            <person name="Kuo A."/>
            <person name="Mondo S."/>
            <person name="Pangilinan J."/>
            <person name="Riley R."/>
            <person name="LaButti K."/>
            <person name="Andreopoulos B."/>
            <person name="Lipzen A."/>
            <person name="Chen C."/>
            <person name="Yan M."/>
            <person name="Daum C."/>
            <person name="Ng V."/>
            <person name="Clum A."/>
            <person name="Steindorff A."/>
            <person name="Ohm R.A."/>
            <person name="Martin F."/>
            <person name="Silar P."/>
            <person name="Natvig D.O."/>
            <person name="Lalanne C."/>
            <person name="Gautier V."/>
            <person name="Ament-Velasquez S.L."/>
            <person name="Kruys A."/>
            <person name="Hutchinson M.I."/>
            <person name="Powell A.J."/>
            <person name="Barry K."/>
            <person name="Miller A.N."/>
            <person name="Grigoriev I.V."/>
            <person name="Debuchy R."/>
            <person name="Gladieux P."/>
            <person name="Hiltunen Thoren M."/>
            <person name="Johannesson H."/>
        </authorList>
    </citation>
    <scope>NUCLEOTIDE SEQUENCE</scope>
    <source>
        <strain evidence="1">CBS 955.72</strain>
    </source>
</reference>
<comment type="caution">
    <text evidence="1">The sequence shown here is derived from an EMBL/GenBank/DDBJ whole genome shotgun (WGS) entry which is preliminary data.</text>
</comment>
<dbReference type="AlphaFoldDB" id="A0AAJ0HKJ7"/>
<organism evidence="1 2">
    <name type="scientific">Lasiosphaeria hispida</name>
    <dbReference type="NCBI Taxonomy" id="260671"/>
    <lineage>
        <taxon>Eukaryota</taxon>
        <taxon>Fungi</taxon>
        <taxon>Dikarya</taxon>
        <taxon>Ascomycota</taxon>
        <taxon>Pezizomycotina</taxon>
        <taxon>Sordariomycetes</taxon>
        <taxon>Sordariomycetidae</taxon>
        <taxon>Sordariales</taxon>
        <taxon>Lasiosphaeriaceae</taxon>
        <taxon>Lasiosphaeria</taxon>
    </lineage>
</organism>
<evidence type="ECO:0000313" key="1">
    <source>
        <dbReference type="EMBL" id="KAK3354079.1"/>
    </source>
</evidence>
<dbReference type="EMBL" id="JAUIQD010000004">
    <property type="protein sequence ID" value="KAK3354079.1"/>
    <property type="molecule type" value="Genomic_DNA"/>
</dbReference>
<evidence type="ECO:0000313" key="2">
    <source>
        <dbReference type="Proteomes" id="UP001275084"/>
    </source>
</evidence>
<name>A0AAJ0HKJ7_9PEZI</name>
<sequence>MTSAAIPIVHLIAIAHPTTVIRLITTVHIATVHLIAIAHPITVVRLITTVHKRLEVPVGSYPHRRRPKAPVILRCLRCDSFLNEPFGLVKELLREEQGYKTAIDDICLLGNFDLYHTLIWN</sequence>
<reference evidence="1" key="2">
    <citation type="submission" date="2023-06" db="EMBL/GenBank/DDBJ databases">
        <authorList>
            <consortium name="Lawrence Berkeley National Laboratory"/>
            <person name="Haridas S."/>
            <person name="Hensen N."/>
            <person name="Bonometti L."/>
            <person name="Westerberg I."/>
            <person name="Brannstrom I.O."/>
            <person name="Guillou S."/>
            <person name="Cros-Aarteil S."/>
            <person name="Calhoun S."/>
            <person name="Kuo A."/>
            <person name="Mondo S."/>
            <person name="Pangilinan J."/>
            <person name="Riley R."/>
            <person name="Labutti K."/>
            <person name="Andreopoulos B."/>
            <person name="Lipzen A."/>
            <person name="Chen C."/>
            <person name="Yanf M."/>
            <person name="Daum C."/>
            <person name="Ng V."/>
            <person name="Clum A."/>
            <person name="Steindorff A."/>
            <person name="Ohm R."/>
            <person name="Martin F."/>
            <person name="Silar P."/>
            <person name="Natvig D."/>
            <person name="Lalanne C."/>
            <person name="Gautier V."/>
            <person name="Ament-Velasquez S.L."/>
            <person name="Kruys A."/>
            <person name="Hutchinson M.I."/>
            <person name="Powell A.J."/>
            <person name="Barry K."/>
            <person name="Miller A.N."/>
            <person name="Grigoriev I.V."/>
            <person name="Debuchy R."/>
            <person name="Gladieux P."/>
            <person name="Thoren M.H."/>
            <person name="Johannesson H."/>
        </authorList>
    </citation>
    <scope>NUCLEOTIDE SEQUENCE</scope>
    <source>
        <strain evidence="1">CBS 955.72</strain>
    </source>
</reference>
<keyword evidence="2" id="KW-1185">Reference proteome</keyword>
<dbReference type="Proteomes" id="UP001275084">
    <property type="component" value="Unassembled WGS sequence"/>
</dbReference>
<accession>A0AAJ0HKJ7</accession>
<protein>
    <submittedName>
        <fullName evidence="1">Uncharacterized protein</fullName>
    </submittedName>
</protein>